<proteinExistence type="predicted"/>
<keyword evidence="1" id="KW-1133">Transmembrane helix</keyword>
<evidence type="ECO:0000313" key="4">
    <source>
        <dbReference type="Proteomes" id="UP001172681"/>
    </source>
</evidence>
<feature type="domain" description="DUF7702" evidence="2">
    <location>
        <begin position="2"/>
        <end position="139"/>
    </location>
</feature>
<name>A0AA38Y6Q2_9EURO</name>
<dbReference type="Proteomes" id="UP001172681">
    <property type="component" value="Unassembled WGS sequence"/>
</dbReference>
<keyword evidence="4" id="KW-1185">Reference proteome</keyword>
<organism evidence="3 4">
    <name type="scientific">Knufia peltigerae</name>
    <dbReference type="NCBI Taxonomy" id="1002370"/>
    <lineage>
        <taxon>Eukaryota</taxon>
        <taxon>Fungi</taxon>
        <taxon>Dikarya</taxon>
        <taxon>Ascomycota</taxon>
        <taxon>Pezizomycotina</taxon>
        <taxon>Eurotiomycetes</taxon>
        <taxon>Chaetothyriomycetidae</taxon>
        <taxon>Chaetothyriales</taxon>
        <taxon>Trichomeriaceae</taxon>
        <taxon>Knufia</taxon>
    </lineage>
</organism>
<dbReference type="InterPro" id="IPR056119">
    <property type="entry name" value="DUF7702"/>
</dbReference>
<feature type="transmembrane region" description="Helical" evidence="1">
    <location>
        <begin position="76"/>
        <end position="100"/>
    </location>
</feature>
<sequence>MRYFRLAQLVVVVGIILGIIGAIQSSDSSKRAADGSPAALSKVAVVCYVAGYAMLVFLTARALASRSLVPNKELLLVAAVCVTMPLVFIRLIYQVLLVFVHRGDFKRINAPVVPLVLMSVVEEFLTVFIYLFVGMRLGKLDGLEQGPISSRPWRIRGKTKRRGRRRGRDAEYQYPIVHGYQAPMPMEYEMGRIP</sequence>
<feature type="transmembrane region" description="Helical" evidence="1">
    <location>
        <begin position="43"/>
        <end position="64"/>
    </location>
</feature>
<evidence type="ECO:0000313" key="3">
    <source>
        <dbReference type="EMBL" id="KAJ9637377.1"/>
    </source>
</evidence>
<dbReference type="PANTHER" id="PTHR42109:SF2">
    <property type="entry name" value="INTEGRAL MEMBRANE PROTEIN"/>
    <property type="match status" value="1"/>
</dbReference>
<dbReference type="EMBL" id="JAPDRN010000025">
    <property type="protein sequence ID" value="KAJ9637377.1"/>
    <property type="molecule type" value="Genomic_DNA"/>
</dbReference>
<dbReference type="Pfam" id="PF24800">
    <property type="entry name" value="DUF7702"/>
    <property type="match status" value="1"/>
</dbReference>
<gene>
    <name evidence="3" type="ORF">H2204_004801</name>
</gene>
<feature type="transmembrane region" description="Helical" evidence="1">
    <location>
        <begin position="112"/>
        <end position="133"/>
    </location>
</feature>
<keyword evidence="1" id="KW-0812">Transmembrane</keyword>
<evidence type="ECO:0000256" key="1">
    <source>
        <dbReference type="SAM" id="Phobius"/>
    </source>
</evidence>
<protein>
    <recommendedName>
        <fullName evidence="2">DUF7702 domain-containing protein</fullName>
    </recommendedName>
</protein>
<accession>A0AA38Y6Q2</accession>
<reference evidence="3" key="1">
    <citation type="submission" date="2022-10" db="EMBL/GenBank/DDBJ databases">
        <title>Culturing micro-colonial fungi from biological soil crusts in the Mojave desert and describing Neophaeococcomyces mojavensis, and introducing the new genera and species Taxawa tesnikishii.</title>
        <authorList>
            <person name="Kurbessoian T."/>
            <person name="Stajich J.E."/>
        </authorList>
    </citation>
    <scope>NUCLEOTIDE SEQUENCE</scope>
    <source>
        <strain evidence="3">TK_35</strain>
    </source>
</reference>
<comment type="caution">
    <text evidence="3">The sequence shown here is derived from an EMBL/GenBank/DDBJ whole genome shotgun (WGS) entry which is preliminary data.</text>
</comment>
<dbReference type="AlphaFoldDB" id="A0AA38Y6Q2"/>
<keyword evidence="1" id="KW-0472">Membrane</keyword>
<feature type="transmembrane region" description="Helical" evidence="1">
    <location>
        <begin position="6"/>
        <end position="23"/>
    </location>
</feature>
<evidence type="ECO:0000259" key="2">
    <source>
        <dbReference type="Pfam" id="PF24800"/>
    </source>
</evidence>
<dbReference type="PANTHER" id="PTHR42109">
    <property type="entry name" value="UNPLACED GENOMIC SCAFFOLD UM_SCAF_CONTIG_1.265, WHOLE GENOME SHOTGUN SEQUENCE"/>
    <property type="match status" value="1"/>
</dbReference>